<dbReference type="CDD" id="cd10017">
    <property type="entry name" value="B3_DNA"/>
    <property type="match status" value="1"/>
</dbReference>
<sequence>MMFTNEGESNRPGMTSQEDREEPGCGDGEMTNGTEGAYLLLFLKHTILNPETARDLEHMKRKILSGIELNSPSRSKRKALRIQEPEAPRARESTNGAARGRSLPRELQFQQQERGGLFYGNYAPPDLPPIPSLQNLIQDCSKPFEKQLTRSDVKEDQCRLSMNKEDVEYNIMPLLRNGDNLNEGIDVTTYDMAGNEYPMVFKIWATKIHVLTGGWKTFCNDLGLVENQDFVTLWVFRHVDNGGLCFAIHSRRLPVFKPIKKRRPIRQKYH</sequence>
<keyword evidence="4" id="KW-0804">Transcription</keyword>
<dbReference type="GO" id="GO:0005634">
    <property type="term" value="C:nucleus"/>
    <property type="evidence" value="ECO:0007669"/>
    <property type="project" value="UniProtKB-SubCell"/>
</dbReference>
<dbReference type="InterPro" id="IPR005508">
    <property type="entry name" value="At2g31720-like"/>
</dbReference>
<comment type="subcellular location">
    <subcellularLocation>
        <location evidence="1">Nucleus</location>
    </subcellularLocation>
</comment>
<dbReference type="PANTHER" id="PTHR31541:SF28">
    <property type="entry name" value="TF-B3 DOMAIN-CONTAINING PROTEIN"/>
    <property type="match status" value="1"/>
</dbReference>
<evidence type="ECO:0000259" key="7">
    <source>
        <dbReference type="SMART" id="SM01019"/>
    </source>
</evidence>
<dbReference type="GO" id="GO:0003677">
    <property type="term" value="F:DNA binding"/>
    <property type="evidence" value="ECO:0007669"/>
    <property type="project" value="UniProtKB-KW"/>
</dbReference>
<dbReference type="InterPro" id="IPR015300">
    <property type="entry name" value="DNA-bd_pseudobarrel_sf"/>
</dbReference>
<dbReference type="InterPro" id="IPR003340">
    <property type="entry name" value="B3_DNA-bd"/>
</dbReference>
<dbReference type="SUPFAM" id="SSF101936">
    <property type="entry name" value="DNA-binding pseudobarrel domain"/>
    <property type="match status" value="1"/>
</dbReference>
<dbReference type="AlphaFoldDB" id="A0A4Y1RVH6"/>
<evidence type="ECO:0000256" key="6">
    <source>
        <dbReference type="SAM" id="MobiDB-lite"/>
    </source>
</evidence>
<keyword evidence="2" id="KW-0805">Transcription regulation</keyword>
<dbReference type="PANTHER" id="PTHR31541">
    <property type="entry name" value="B3 DOMAIN PLANT PROTEIN-RELATED"/>
    <property type="match status" value="1"/>
</dbReference>
<accession>A0A4Y1RVH6</accession>
<evidence type="ECO:0000256" key="2">
    <source>
        <dbReference type="ARBA" id="ARBA00023015"/>
    </source>
</evidence>
<protein>
    <submittedName>
        <fullName evidence="8">AP2/B3-like transcriptional factor family protein</fullName>
    </submittedName>
</protein>
<reference evidence="8" key="1">
    <citation type="journal article" date="2019" name="Science">
        <title>Mutation of a bHLH transcription factor allowed almond domestication.</title>
        <authorList>
            <person name="Sanchez-Perez R."/>
            <person name="Pavan S."/>
            <person name="Mazzeo R."/>
            <person name="Moldovan C."/>
            <person name="Aiese Cigliano R."/>
            <person name="Del Cueto J."/>
            <person name="Ricciardi F."/>
            <person name="Lotti C."/>
            <person name="Ricciardi L."/>
            <person name="Dicenta F."/>
            <person name="Lopez-Marques R.L."/>
            <person name="Lindberg Moller B."/>
        </authorList>
    </citation>
    <scope>NUCLEOTIDE SEQUENCE</scope>
</reference>
<keyword evidence="5" id="KW-0539">Nucleus</keyword>
<dbReference type="SMART" id="SM01019">
    <property type="entry name" value="B3"/>
    <property type="match status" value="1"/>
</dbReference>
<evidence type="ECO:0000256" key="1">
    <source>
        <dbReference type="ARBA" id="ARBA00004123"/>
    </source>
</evidence>
<keyword evidence="3" id="KW-0238">DNA-binding</keyword>
<gene>
    <name evidence="8" type="ORF">Prudu_020535</name>
</gene>
<feature type="region of interest" description="Disordered" evidence="6">
    <location>
        <begin position="1"/>
        <end position="31"/>
    </location>
</feature>
<dbReference type="EMBL" id="AP019303">
    <property type="protein sequence ID" value="BBH08369.1"/>
    <property type="molecule type" value="Genomic_DNA"/>
</dbReference>
<evidence type="ECO:0000256" key="4">
    <source>
        <dbReference type="ARBA" id="ARBA00023163"/>
    </source>
</evidence>
<organism evidence="8">
    <name type="scientific">Prunus dulcis</name>
    <name type="common">Almond</name>
    <name type="synonym">Amygdalus dulcis</name>
    <dbReference type="NCBI Taxonomy" id="3755"/>
    <lineage>
        <taxon>Eukaryota</taxon>
        <taxon>Viridiplantae</taxon>
        <taxon>Streptophyta</taxon>
        <taxon>Embryophyta</taxon>
        <taxon>Tracheophyta</taxon>
        <taxon>Spermatophyta</taxon>
        <taxon>Magnoliopsida</taxon>
        <taxon>eudicotyledons</taxon>
        <taxon>Gunneridae</taxon>
        <taxon>Pentapetalae</taxon>
        <taxon>rosids</taxon>
        <taxon>fabids</taxon>
        <taxon>Rosales</taxon>
        <taxon>Rosaceae</taxon>
        <taxon>Amygdaloideae</taxon>
        <taxon>Amygdaleae</taxon>
        <taxon>Prunus</taxon>
    </lineage>
</organism>
<feature type="domain" description="TF-B3" evidence="7">
    <location>
        <begin position="144"/>
        <end position="252"/>
    </location>
</feature>
<proteinExistence type="predicted"/>
<evidence type="ECO:0000256" key="3">
    <source>
        <dbReference type="ARBA" id="ARBA00023125"/>
    </source>
</evidence>
<dbReference type="Gene3D" id="2.40.330.10">
    <property type="entry name" value="DNA-binding pseudobarrel domain"/>
    <property type="match status" value="1"/>
</dbReference>
<name>A0A4Y1RVH6_PRUDU</name>
<dbReference type="Pfam" id="PF02362">
    <property type="entry name" value="B3"/>
    <property type="match status" value="1"/>
</dbReference>
<feature type="region of interest" description="Disordered" evidence="6">
    <location>
        <begin position="70"/>
        <end position="105"/>
    </location>
</feature>
<evidence type="ECO:0000256" key="5">
    <source>
        <dbReference type="ARBA" id="ARBA00023242"/>
    </source>
</evidence>
<evidence type="ECO:0000313" key="8">
    <source>
        <dbReference type="EMBL" id="BBH08369.1"/>
    </source>
</evidence>
<feature type="compositionally biased region" description="Basic and acidic residues" evidence="6">
    <location>
        <begin position="81"/>
        <end position="92"/>
    </location>
</feature>